<accession>A0A7K1S8X5</accession>
<name>A0A7K1S8X5_9BACT</name>
<dbReference type="SUPFAM" id="SSF141318">
    <property type="entry name" value="TM0957-like"/>
    <property type="match status" value="1"/>
</dbReference>
<dbReference type="EMBL" id="WPIN01000003">
    <property type="protein sequence ID" value="MVM30271.1"/>
    <property type="molecule type" value="Genomic_DNA"/>
</dbReference>
<comment type="caution">
    <text evidence="1">The sequence shown here is derived from an EMBL/GenBank/DDBJ whole genome shotgun (WGS) entry which is preliminary data.</text>
</comment>
<dbReference type="InterPro" id="IPR014582">
    <property type="entry name" value="UCP033535_lipo"/>
</dbReference>
<evidence type="ECO:0000313" key="2">
    <source>
        <dbReference type="Proteomes" id="UP000436006"/>
    </source>
</evidence>
<dbReference type="Gene3D" id="2.40.50.420">
    <property type="entry name" value="Envelope glycoprotein gp160, DUF2291, alpha/beta domain"/>
    <property type="match status" value="1"/>
</dbReference>
<reference evidence="1 2" key="1">
    <citation type="submission" date="2019-12" db="EMBL/GenBank/DDBJ databases">
        <title>Spirosoma sp. HMF4905 genome sequencing and assembly.</title>
        <authorList>
            <person name="Kang H."/>
            <person name="Cha I."/>
            <person name="Kim H."/>
            <person name="Joh K."/>
        </authorList>
    </citation>
    <scope>NUCLEOTIDE SEQUENCE [LARGE SCALE GENOMIC DNA]</scope>
    <source>
        <strain evidence="1 2">HMF4905</strain>
    </source>
</reference>
<gene>
    <name evidence="1" type="ORF">GO755_09515</name>
</gene>
<dbReference type="Proteomes" id="UP000436006">
    <property type="component" value="Unassembled WGS sequence"/>
</dbReference>
<protein>
    <submittedName>
        <fullName evidence="1">DUF2291 family protein</fullName>
    </submittedName>
</protein>
<dbReference type="AlphaFoldDB" id="A0A7K1S8X5"/>
<dbReference type="InterPro" id="IPR036215">
    <property type="entry name" value="TM0957-like_sf"/>
</dbReference>
<organism evidence="1 2">
    <name type="scientific">Spirosoma arboris</name>
    <dbReference type="NCBI Taxonomy" id="2682092"/>
    <lineage>
        <taxon>Bacteria</taxon>
        <taxon>Pseudomonadati</taxon>
        <taxon>Bacteroidota</taxon>
        <taxon>Cytophagia</taxon>
        <taxon>Cytophagales</taxon>
        <taxon>Cytophagaceae</taxon>
        <taxon>Spirosoma</taxon>
    </lineage>
</organism>
<dbReference type="Pfam" id="PF10054">
    <property type="entry name" value="DUF2291"/>
    <property type="match status" value="1"/>
</dbReference>
<dbReference type="RefSeq" id="WP_157584510.1">
    <property type="nucleotide sequence ID" value="NZ_WPIN01000003.1"/>
</dbReference>
<keyword evidence="2" id="KW-1185">Reference proteome</keyword>
<proteinExistence type="predicted"/>
<evidence type="ECO:0000313" key="1">
    <source>
        <dbReference type="EMBL" id="MVM30271.1"/>
    </source>
</evidence>
<dbReference type="Gene3D" id="1.10.10.1260">
    <property type="entry name" value="Envelope glycoprotein gp160, DUF2291, helical domain"/>
    <property type="match status" value="1"/>
</dbReference>
<sequence>MQKNSLKYAVLLVLLGVVAYNSVYFKKLDEVKANAGSNTDQKFDAAAYAQTFWTSKLLPASASSATDLSALLSSLKTDKTKAFDNSHALGIGNIRYFLVKGEGKITAIGDNDVTVSLLTGETVNLATEYIFGNAARDASGLIKITEFDNTTDLNNVSAELNNIIRKKVLPPFKASAKTGSTVKFVGAIELNKEHLHLENLEVIPISIEVH</sequence>